<dbReference type="EMBL" id="HBFQ01009111">
    <property type="protein sequence ID" value="CAD8832024.1"/>
    <property type="molecule type" value="Transcribed_RNA"/>
</dbReference>
<protein>
    <submittedName>
        <fullName evidence="2">Uncharacterized protein</fullName>
    </submittedName>
</protein>
<organism evidence="2">
    <name type="scientific">Noctiluca scintillans</name>
    <name type="common">Sea sparkle</name>
    <name type="synonym">Red tide dinoflagellate</name>
    <dbReference type="NCBI Taxonomy" id="2966"/>
    <lineage>
        <taxon>Eukaryota</taxon>
        <taxon>Sar</taxon>
        <taxon>Alveolata</taxon>
        <taxon>Dinophyceae</taxon>
        <taxon>Noctilucales</taxon>
        <taxon>Noctilucaceae</taxon>
        <taxon>Noctiluca</taxon>
    </lineage>
</organism>
<reference evidence="2" key="1">
    <citation type="submission" date="2021-01" db="EMBL/GenBank/DDBJ databases">
        <authorList>
            <person name="Corre E."/>
            <person name="Pelletier E."/>
            <person name="Niang G."/>
            <person name="Scheremetjew M."/>
            <person name="Finn R."/>
            <person name="Kale V."/>
            <person name="Holt S."/>
            <person name="Cochrane G."/>
            <person name="Meng A."/>
            <person name="Brown T."/>
            <person name="Cohen L."/>
        </authorList>
    </citation>
    <scope>NUCLEOTIDE SEQUENCE</scope>
</reference>
<feature type="compositionally biased region" description="Low complexity" evidence="1">
    <location>
        <begin position="357"/>
        <end position="374"/>
    </location>
</feature>
<dbReference type="AlphaFoldDB" id="A0A7S1EYQ6"/>
<proteinExistence type="predicted"/>
<accession>A0A7S1EYQ6</accession>
<name>A0A7S1EYQ6_NOCSC</name>
<evidence type="ECO:0000256" key="1">
    <source>
        <dbReference type="SAM" id="MobiDB-lite"/>
    </source>
</evidence>
<feature type="region of interest" description="Disordered" evidence="1">
    <location>
        <begin position="353"/>
        <end position="374"/>
    </location>
</feature>
<gene>
    <name evidence="2" type="ORF">NSCI0253_LOCUS6371</name>
</gene>
<evidence type="ECO:0000313" key="2">
    <source>
        <dbReference type="EMBL" id="CAD8832024.1"/>
    </source>
</evidence>
<feature type="region of interest" description="Disordered" evidence="1">
    <location>
        <begin position="208"/>
        <end position="232"/>
    </location>
</feature>
<sequence length="374" mass="43323">MRCTRRGRRRIACARPLCARTSATRRQIFPARQEPPPALESAEESIAALRSRHRELDCSLEGDVDDVNRTLEGRVLHLQEDFVALQGSFKDMRDVFGHRIASLTRVLESEQEVALTAGQRAICKEDLVRFHGEQRRMMAGHWRSQCQAKDKEIHALNLQLTQYMVDWQQPLGKHRQTEQRRSHELQCLQDRYQELLCECSRQQEQQEQTQQTLSESRADAQTLSEAEARVENRRTSLGSRRATLLAQLHFLEKRKSLTLTQPVFQHSCIWRDELAVREQQIAKIQFQSDRTGAAISDTQAELLLRRSRYEELRQEQRDAEVELRACEDRRNRWERIVTNVHKAQDLSRRALAENLVSNPASPTSSSAGSPMEAH</sequence>